<dbReference type="RefSeq" id="XP_024331183.1">
    <property type="nucleotide sequence ID" value="XM_024474569.1"/>
</dbReference>
<name>A0A0F9WDC8_9MICR</name>
<dbReference type="EMBL" id="JPQZ01000021">
    <property type="protein sequence ID" value="KKO75441.1"/>
    <property type="molecule type" value="Genomic_DNA"/>
</dbReference>
<dbReference type="VEuPathDB" id="MicrosporidiaDB:NCER_101495"/>
<comment type="similarity">
    <text evidence="5">Belongs to the small GTPase superfamily. Arf family.</text>
</comment>
<dbReference type="SUPFAM" id="SSF52540">
    <property type="entry name" value="P-loop containing nucleoside triphosphate hydrolases"/>
    <property type="match status" value="1"/>
</dbReference>
<feature type="binding site" evidence="3">
    <location>
        <position position="69"/>
    </location>
    <ligand>
        <name>GTP</name>
        <dbReference type="ChEBI" id="CHEBI:37565"/>
    </ligand>
</feature>
<dbReference type="GO" id="GO:0003924">
    <property type="term" value="F:GTPase activity"/>
    <property type="evidence" value="ECO:0007669"/>
    <property type="project" value="InterPro"/>
</dbReference>
<gene>
    <name evidence="6" type="ORF">AAJ76_2100024696</name>
</gene>
<evidence type="ECO:0000256" key="3">
    <source>
        <dbReference type="PIRSR" id="PIRSR606689-1"/>
    </source>
</evidence>
<dbReference type="SMART" id="SM00177">
    <property type="entry name" value="ARF"/>
    <property type="match status" value="1"/>
</dbReference>
<dbReference type="PRINTS" id="PR00328">
    <property type="entry name" value="SAR1GTPBP"/>
</dbReference>
<dbReference type="InterPro" id="IPR006689">
    <property type="entry name" value="Small_GTPase_ARF/SAR"/>
</dbReference>
<evidence type="ECO:0000256" key="4">
    <source>
        <dbReference type="PIRSR" id="PIRSR606689-2"/>
    </source>
</evidence>
<dbReference type="InterPro" id="IPR044612">
    <property type="entry name" value="ARL2/3"/>
</dbReference>
<feature type="binding site" evidence="4">
    <location>
        <position position="30"/>
    </location>
    <ligand>
        <name>Mg(2+)</name>
        <dbReference type="ChEBI" id="CHEBI:18420"/>
    </ligand>
</feature>
<dbReference type="PROSITE" id="PS51417">
    <property type="entry name" value="ARF"/>
    <property type="match status" value="1"/>
</dbReference>
<evidence type="ECO:0000256" key="5">
    <source>
        <dbReference type="RuleBase" id="RU003925"/>
    </source>
</evidence>
<dbReference type="NCBIfam" id="TIGR00231">
    <property type="entry name" value="small_GTP"/>
    <property type="match status" value="1"/>
</dbReference>
<dbReference type="InterPro" id="IPR027417">
    <property type="entry name" value="P-loop_NTPase"/>
</dbReference>
<evidence type="ECO:0000313" key="7">
    <source>
        <dbReference type="Proteomes" id="UP000034350"/>
    </source>
</evidence>
<accession>A0A0F9WDC8</accession>
<dbReference type="OMA" id="EGMEWVC"/>
<comment type="caution">
    <text evidence="6">The sequence shown here is derived from an EMBL/GenBank/DDBJ whole genome shotgun (WGS) entry which is preliminary data.</text>
</comment>
<dbReference type="VEuPathDB" id="MicrosporidiaDB:AAJ76_2100024696"/>
<reference evidence="6 7" key="1">
    <citation type="journal article" date="2015" name="Environ. Microbiol.">
        <title>Genome analyses suggest the presence of polyploidy and recent human-driven expansions in eight global populations of the honeybee pathogen Nosema ceranae.</title>
        <authorList>
            <person name="Pelin A."/>
            <person name="Selman M."/>
            <person name="Aris-Brosou S."/>
            <person name="Farinelli L."/>
            <person name="Corradi N."/>
        </authorList>
    </citation>
    <scope>NUCLEOTIDE SEQUENCE [LARGE SCALE GENOMIC DNA]</scope>
    <source>
        <strain evidence="6 7">PA08 1199</strain>
    </source>
</reference>
<dbReference type="GO" id="GO:0046872">
    <property type="term" value="F:metal ion binding"/>
    <property type="evidence" value="ECO:0007669"/>
    <property type="project" value="UniProtKB-KW"/>
</dbReference>
<keyword evidence="1 3" id="KW-0547">Nucleotide-binding</keyword>
<dbReference type="SMART" id="SM00178">
    <property type="entry name" value="SAR"/>
    <property type="match status" value="1"/>
</dbReference>
<feature type="binding site" evidence="4">
    <location>
        <position position="47"/>
    </location>
    <ligand>
        <name>Mg(2+)</name>
        <dbReference type="ChEBI" id="CHEBI:18420"/>
    </ligand>
</feature>
<sequence length="168" mass="19510">MTFLKLIRKLKKESNQLKLVCIGLDNSGKTTILENIFRRNTSNIQPTFGYSLFSCVYRDTTLLVYDIGGQTVFREFWNNYFEKCDGLVFVYDLTTGNDMYLNKVINEVPDIPVLILGNKKDLCNVNKPMVDLKDNVRLYYVSGLDINTLVEPFDWLIQKCKEHLAFDI</sequence>
<proteinExistence type="inferred from homology"/>
<feature type="binding site" evidence="3">
    <location>
        <begin position="23"/>
        <end position="30"/>
    </location>
    <ligand>
        <name>GTP</name>
        <dbReference type="ChEBI" id="CHEBI:37565"/>
    </ligand>
</feature>
<protein>
    <submittedName>
        <fullName evidence="6">Gtp-binding adp ribosylation factor</fullName>
    </submittedName>
</protein>
<keyword evidence="4" id="KW-0479">Metal-binding</keyword>
<evidence type="ECO:0000256" key="2">
    <source>
        <dbReference type="ARBA" id="ARBA00023134"/>
    </source>
</evidence>
<evidence type="ECO:0000256" key="1">
    <source>
        <dbReference type="ARBA" id="ARBA00022741"/>
    </source>
</evidence>
<dbReference type="Proteomes" id="UP000034350">
    <property type="component" value="Unassembled WGS sequence"/>
</dbReference>
<evidence type="ECO:0000313" key="6">
    <source>
        <dbReference type="EMBL" id="KKO75441.1"/>
    </source>
</evidence>
<dbReference type="InterPro" id="IPR005225">
    <property type="entry name" value="Small_GTP-bd"/>
</dbReference>
<feature type="binding site" evidence="3">
    <location>
        <begin position="118"/>
        <end position="121"/>
    </location>
    <ligand>
        <name>GTP</name>
        <dbReference type="ChEBI" id="CHEBI:37565"/>
    </ligand>
</feature>
<dbReference type="PANTHER" id="PTHR45697">
    <property type="entry name" value="ADP-RIBOSYLATION FACTOR-LIKE PROTEIN 2-RELATED"/>
    <property type="match status" value="1"/>
</dbReference>
<dbReference type="AlphaFoldDB" id="A0A0F9WDC8"/>
<dbReference type="GeneID" id="36319494"/>
<dbReference type="GO" id="GO:0005525">
    <property type="term" value="F:GTP binding"/>
    <property type="evidence" value="ECO:0007669"/>
    <property type="project" value="UniProtKB-KW"/>
</dbReference>
<keyword evidence="7" id="KW-1185">Reference proteome</keyword>
<dbReference type="OrthoDB" id="2011769at2759"/>
<dbReference type="Pfam" id="PF00025">
    <property type="entry name" value="Arf"/>
    <property type="match status" value="1"/>
</dbReference>
<organism evidence="6 7">
    <name type="scientific">Vairimorpha ceranae</name>
    <dbReference type="NCBI Taxonomy" id="40302"/>
    <lineage>
        <taxon>Eukaryota</taxon>
        <taxon>Fungi</taxon>
        <taxon>Fungi incertae sedis</taxon>
        <taxon>Microsporidia</taxon>
        <taxon>Nosematidae</taxon>
        <taxon>Vairimorpha</taxon>
    </lineage>
</organism>
<dbReference type="Gene3D" id="3.40.50.300">
    <property type="entry name" value="P-loop containing nucleotide triphosphate hydrolases"/>
    <property type="match status" value="1"/>
</dbReference>
<dbReference type="VEuPathDB" id="MicrosporidiaDB:G9O61_00g014810"/>
<keyword evidence="2 3" id="KW-0342">GTP-binding</keyword>
<keyword evidence="4" id="KW-0460">Magnesium</keyword>